<evidence type="ECO:0000256" key="3">
    <source>
        <dbReference type="ARBA" id="ARBA00022679"/>
    </source>
</evidence>
<keyword evidence="7" id="KW-0132">Cell division</keyword>
<dbReference type="UniPathway" id="UPA00219"/>
<evidence type="ECO:0000256" key="1">
    <source>
        <dbReference type="ARBA" id="ARBA00004141"/>
    </source>
</evidence>
<dbReference type="PANTHER" id="PTHR22926">
    <property type="entry name" value="PHOSPHO-N-ACETYLMURAMOYL-PENTAPEPTIDE-TRANSFERASE"/>
    <property type="match status" value="1"/>
</dbReference>
<keyword evidence="7" id="KW-0131">Cell cycle</keyword>
<dbReference type="GO" id="GO:0008963">
    <property type="term" value="F:phospho-N-acetylmuramoyl-pentapeptide-transferase activity"/>
    <property type="evidence" value="ECO:0007669"/>
    <property type="project" value="UniProtKB-UniRule"/>
</dbReference>
<keyword evidence="7" id="KW-0961">Cell wall biogenesis/degradation</keyword>
<comment type="caution">
    <text evidence="10">The sequence shown here is derived from an EMBL/GenBank/DDBJ whole genome shotgun (WGS) entry which is preliminary data.</text>
</comment>
<dbReference type="GO" id="GO:0051992">
    <property type="term" value="F:UDP-N-acetylmuramoyl-L-alanyl-D-glutamyl-meso-2,6-diaminopimelyl-D-alanyl-D-alanine:undecaprenyl-phosphate transferase activity"/>
    <property type="evidence" value="ECO:0007669"/>
    <property type="project" value="RHEA"/>
</dbReference>
<feature type="transmembrane region" description="Helical" evidence="7">
    <location>
        <begin position="47"/>
        <end position="71"/>
    </location>
</feature>
<evidence type="ECO:0000256" key="9">
    <source>
        <dbReference type="PIRSR" id="PIRSR600715-1"/>
    </source>
</evidence>
<feature type="transmembrane region" description="Helical" evidence="7">
    <location>
        <begin position="151"/>
        <end position="171"/>
    </location>
</feature>
<dbReference type="GO" id="GO:0051301">
    <property type="term" value="P:cell division"/>
    <property type="evidence" value="ECO:0007669"/>
    <property type="project" value="UniProtKB-KW"/>
</dbReference>
<reference evidence="10 11" key="1">
    <citation type="journal article" date="2019" name="Nat. Microbiol.">
        <title>Mediterranean grassland soil C-N compound turnover is dependent on rainfall and depth, and is mediated by genomically divergent microorganisms.</title>
        <authorList>
            <person name="Diamond S."/>
            <person name="Andeer P.F."/>
            <person name="Li Z."/>
            <person name="Crits-Christoph A."/>
            <person name="Burstein D."/>
            <person name="Anantharaman K."/>
            <person name="Lane K.R."/>
            <person name="Thomas B.C."/>
            <person name="Pan C."/>
            <person name="Northen T.R."/>
            <person name="Banfield J.F."/>
        </authorList>
    </citation>
    <scope>NUCLEOTIDE SEQUENCE [LARGE SCALE GENOMIC DNA]</scope>
    <source>
        <strain evidence="10">NP_6</strain>
    </source>
</reference>
<keyword evidence="4 7" id="KW-0812">Transmembrane</keyword>
<proteinExistence type="inferred from homology"/>
<dbReference type="GO" id="GO:0008360">
    <property type="term" value="P:regulation of cell shape"/>
    <property type="evidence" value="ECO:0007669"/>
    <property type="project" value="UniProtKB-KW"/>
</dbReference>
<feature type="transmembrane region" description="Helical" evidence="7">
    <location>
        <begin position="114"/>
        <end position="131"/>
    </location>
</feature>
<dbReference type="HAMAP" id="MF_00038">
    <property type="entry name" value="MraY"/>
    <property type="match status" value="1"/>
</dbReference>
<keyword evidence="3 7" id="KW-0808">Transferase</keyword>
<comment type="subcellular location">
    <subcellularLocation>
        <location evidence="7">Cell membrane</location>
        <topology evidence="7">Multi-pass membrane protein</topology>
    </subcellularLocation>
    <subcellularLocation>
        <location evidence="1">Membrane</location>
        <topology evidence="1">Multi-pass membrane protein</topology>
    </subcellularLocation>
</comment>
<evidence type="ECO:0000256" key="6">
    <source>
        <dbReference type="ARBA" id="ARBA00023136"/>
    </source>
</evidence>
<dbReference type="EC" id="2.7.8.13" evidence="7 8"/>
<sequence length="321" mass="32386">MTPYLAAGGLAAALILAAGGPVIGWLRRGGAVQSIRQEAPARHGQKAGTPSMGGLLMIGAIVVAALAVELWKEGAPPDLRIELAGTALFAVIGGVDDALAIARRRNLGLRAREKLLLQIPAALLLGAYVVRDLHADTGLAIPGTSLSVDLGWAYPVFCAALIVGMVNAVNLTDGLDGLAAGSTAIAAVALGILAAQAGAAPIGVLCAAVAGGALGFLWFNAYPAGVFMGDVGSQALGAALALIGILAKLELLVLIVGGVFVAEALSVIVQVACFKATGRRLFRMSPFHHHFELGGSTETQTVVRFWVCGALLAALGVGLGP</sequence>
<comment type="pathway">
    <text evidence="7">Cell wall biogenesis; peptidoglycan biosynthesis.</text>
</comment>
<feature type="transmembrane region" description="Helical" evidence="7">
    <location>
        <begin position="252"/>
        <end position="274"/>
    </location>
</feature>
<keyword evidence="7 9" id="KW-0479">Metal-binding</keyword>
<gene>
    <name evidence="7" type="primary">mraY</name>
    <name evidence="10" type="ORF">E6H03_01415</name>
</gene>
<dbReference type="PROSITE" id="PS01347">
    <property type="entry name" value="MRAY_1"/>
    <property type="match status" value="1"/>
</dbReference>
<evidence type="ECO:0000256" key="8">
    <source>
        <dbReference type="NCBIfam" id="TIGR00445"/>
    </source>
</evidence>
<keyword evidence="6 7" id="KW-0472">Membrane</keyword>
<keyword evidence="7" id="KW-0573">Peptidoglycan synthesis</keyword>
<dbReference type="GO" id="GO:0009252">
    <property type="term" value="P:peptidoglycan biosynthetic process"/>
    <property type="evidence" value="ECO:0007669"/>
    <property type="project" value="UniProtKB-UniRule"/>
</dbReference>
<organism evidence="10 11">
    <name type="scientific">Candidatus Segetimicrobium genomatis</name>
    <dbReference type="NCBI Taxonomy" id="2569760"/>
    <lineage>
        <taxon>Bacteria</taxon>
        <taxon>Bacillati</taxon>
        <taxon>Candidatus Sysuimicrobiota</taxon>
        <taxon>Candidatus Sysuimicrobiia</taxon>
        <taxon>Candidatus Sysuimicrobiales</taxon>
        <taxon>Candidatus Segetimicrobiaceae</taxon>
        <taxon>Candidatus Segetimicrobium</taxon>
    </lineage>
</organism>
<keyword evidence="7" id="KW-0133">Cell shape</keyword>
<accession>A0A537JMM1</accession>
<dbReference type="NCBIfam" id="TIGR00445">
    <property type="entry name" value="mraY"/>
    <property type="match status" value="1"/>
</dbReference>
<keyword evidence="5 7" id="KW-1133">Transmembrane helix</keyword>
<dbReference type="InterPro" id="IPR003524">
    <property type="entry name" value="PNAcMuramoyl-5peptid_Trfase"/>
</dbReference>
<feature type="binding site" evidence="9">
    <location>
        <position position="170"/>
    </location>
    <ligand>
        <name>Mg(2+)</name>
        <dbReference type="ChEBI" id="CHEBI:18420"/>
    </ligand>
</feature>
<dbReference type="PANTHER" id="PTHR22926:SF5">
    <property type="entry name" value="PHOSPHO-N-ACETYLMURAMOYL-PENTAPEPTIDE-TRANSFERASE HOMOLOG"/>
    <property type="match status" value="1"/>
</dbReference>
<dbReference type="Pfam" id="PF00953">
    <property type="entry name" value="Glycos_transf_4"/>
    <property type="match status" value="1"/>
</dbReference>
<name>A0A537JMM1_9BACT</name>
<evidence type="ECO:0000256" key="7">
    <source>
        <dbReference type="HAMAP-Rule" id="MF_00038"/>
    </source>
</evidence>
<dbReference type="InterPro" id="IPR000715">
    <property type="entry name" value="Glycosyl_transferase_4"/>
</dbReference>
<evidence type="ECO:0000256" key="5">
    <source>
        <dbReference type="ARBA" id="ARBA00022989"/>
    </source>
</evidence>
<dbReference type="Proteomes" id="UP000318093">
    <property type="component" value="Unassembled WGS sequence"/>
</dbReference>
<evidence type="ECO:0000313" key="10">
    <source>
        <dbReference type="EMBL" id="TMI84787.1"/>
    </source>
</evidence>
<comment type="cofactor">
    <cofactor evidence="7 9">
        <name>Mg(2+)</name>
        <dbReference type="ChEBI" id="CHEBI:18420"/>
    </cofactor>
</comment>
<evidence type="ECO:0000256" key="2">
    <source>
        <dbReference type="ARBA" id="ARBA00005583"/>
    </source>
</evidence>
<evidence type="ECO:0000313" key="11">
    <source>
        <dbReference type="Proteomes" id="UP000318093"/>
    </source>
</evidence>
<dbReference type="GO" id="GO:0005886">
    <property type="term" value="C:plasma membrane"/>
    <property type="evidence" value="ECO:0007669"/>
    <property type="project" value="UniProtKB-SubCell"/>
</dbReference>
<dbReference type="AlphaFoldDB" id="A0A537JMM1"/>
<comment type="similarity">
    <text evidence="2 7">Belongs to the glycosyltransferase 4 family. MraY subfamily.</text>
</comment>
<dbReference type="InterPro" id="IPR018480">
    <property type="entry name" value="PNAcMuramoyl-5peptid_Trfase_CS"/>
</dbReference>
<dbReference type="GO" id="GO:0046872">
    <property type="term" value="F:metal ion binding"/>
    <property type="evidence" value="ECO:0007669"/>
    <property type="project" value="UniProtKB-KW"/>
</dbReference>
<feature type="binding site" evidence="9">
    <location>
        <position position="230"/>
    </location>
    <ligand>
        <name>Mg(2+)</name>
        <dbReference type="ChEBI" id="CHEBI:18420"/>
    </ligand>
</feature>
<feature type="transmembrane region" description="Helical" evidence="7">
    <location>
        <begin position="202"/>
        <end position="219"/>
    </location>
</feature>
<feature type="transmembrane region" description="Helical" evidence="7">
    <location>
        <begin position="226"/>
        <end position="246"/>
    </location>
</feature>
<dbReference type="CDD" id="cd06852">
    <property type="entry name" value="GT_MraY"/>
    <property type="match status" value="1"/>
</dbReference>
<comment type="function">
    <text evidence="7">Catalyzes the initial step of the lipid cycle reactions in the biosynthesis of the cell wall peptidoglycan: transfers peptidoglycan precursor phospho-MurNAc-pentapeptide from UDP-MurNAc-pentapeptide onto the lipid carrier undecaprenyl phosphate, yielding undecaprenyl-pyrophosphoryl-MurNAc-pentapeptide, known as lipid I.</text>
</comment>
<keyword evidence="7" id="KW-1003">Cell membrane</keyword>
<keyword evidence="7 9" id="KW-0460">Magnesium</keyword>
<dbReference type="PROSITE" id="PS01348">
    <property type="entry name" value="MRAY_2"/>
    <property type="match status" value="1"/>
</dbReference>
<feature type="transmembrane region" description="Helical" evidence="7">
    <location>
        <begin position="178"/>
        <end position="196"/>
    </location>
</feature>
<dbReference type="EMBL" id="VBAN01000045">
    <property type="protein sequence ID" value="TMI84787.1"/>
    <property type="molecule type" value="Genomic_DNA"/>
</dbReference>
<feature type="transmembrane region" description="Helical" evidence="7">
    <location>
        <begin position="6"/>
        <end position="26"/>
    </location>
</feature>
<comment type="catalytic activity">
    <reaction evidence="7">
        <text>UDP-N-acetyl-alpha-D-muramoyl-L-alanyl-gamma-D-glutamyl-meso-2,6-diaminopimeloyl-D-alanyl-D-alanine + di-trans,octa-cis-undecaprenyl phosphate = di-trans,octa-cis-undecaprenyl diphospho-N-acetyl-alpha-D-muramoyl-L-alanyl-D-glutamyl-meso-2,6-diaminopimeloyl-D-alanyl-D-alanine + UMP</text>
        <dbReference type="Rhea" id="RHEA:28386"/>
        <dbReference type="ChEBI" id="CHEBI:57865"/>
        <dbReference type="ChEBI" id="CHEBI:60392"/>
        <dbReference type="ChEBI" id="CHEBI:61386"/>
        <dbReference type="ChEBI" id="CHEBI:61387"/>
        <dbReference type="EC" id="2.7.8.13"/>
    </reaction>
</comment>
<evidence type="ECO:0000256" key="4">
    <source>
        <dbReference type="ARBA" id="ARBA00022692"/>
    </source>
</evidence>
<dbReference type="GO" id="GO:0071555">
    <property type="term" value="P:cell wall organization"/>
    <property type="evidence" value="ECO:0007669"/>
    <property type="project" value="UniProtKB-KW"/>
</dbReference>
<feature type="transmembrane region" description="Helical" evidence="7">
    <location>
        <begin position="83"/>
        <end position="102"/>
    </location>
</feature>
<protein>
    <recommendedName>
        <fullName evidence="7 8">Phospho-N-acetylmuramoyl-pentapeptide-transferase</fullName>
        <ecNumber evidence="7 8">2.7.8.13</ecNumber>
    </recommendedName>
    <alternativeName>
        <fullName evidence="7">UDP-MurNAc-pentapeptide phosphotransferase</fullName>
    </alternativeName>
</protein>